<feature type="domain" description="Core shell protein Gag P30" evidence="1">
    <location>
        <begin position="1"/>
        <end position="77"/>
    </location>
</feature>
<evidence type="ECO:0000259" key="1">
    <source>
        <dbReference type="Pfam" id="PF02093"/>
    </source>
</evidence>
<organism evidence="2 3">
    <name type="scientific">Sousa chinensis</name>
    <name type="common">Indo-pacific humpbacked dolphin</name>
    <name type="synonym">Steno chinensis</name>
    <dbReference type="NCBI Taxonomy" id="103600"/>
    <lineage>
        <taxon>Eukaryota</taxon>
        <taxon>Metazoa</taxon>
        <taxon>Chordata</taxon>
        <taxon>Craniata</taxon>
        <taxon>Vertebrata</taxon>
        <taxon>Euteleostomi</taxon>
        <taxon>Mammalia</taxon>
        <taxon>Eutheria</taxon>
        <taxon>Laurasiatheria</taxon>
        <taxon>Artiodactyla</taxon>
        <taxon>Whippomorpha</taxon>
        <taxon>Cetacea</taxon>
        <taxon>Odontoceti</taxon>
        <taxon>Delphinidae</taxon>
        <taxon>Sousa</taxon>
    </lineage>
</organism>
<protein>
    <recommendedName>
        <fullName evidence="1">Core shell protein Gag P30 domain-containing protein</fullName>
    </recommendedName>
</protein>
<dbReference type="InterPro" id="IPR050462">
    <property type="entry name" value="Retroviral_Gag-Pol_poly"/>
</dbReference>
<evidence type="ECO:0000313" key="3">
    <source>
        <dbReference type="Proteomes" id="UP000295264"/>
    </source>
</evidence>
<comment type="caution">
    <text evidence="2">The sequence shown here is derived from an EMBL/GenBank/DDBJ whole genome shotgun (WGS) entry which is preliminary data.</text>
</comment>
<proteinExistence type="predicted"/>
<dbReference type="PANTHER" id="PTHR33166">
    <property type="entry name" value="GAG_P30 DOMAIN-CONTAINING PROTEIN"/>
    <property type="match status" value="1"/>
</dbReference>
<sequence length="80" mass="9330">EAIPEANQQWNYQVNSIDRDRWDHMINCLIEGMKKLTVKPVNNKKVKEVQQGQDKNPAVFKGRLVEAFRKYTNVDPSSLE</sequence>
<dbReference type="AlphaFoldDB" id="A0A484H2E1"/>
<name>A0A484H2E1_SOUCH</name>
<feature type="non-terminal residue" evidence="2">
    <location>
        <position position="1"/>
    </location>
</feature>
<accession>A0A484H2E1</accession>
<feature type="non-terminal residue" evidence="2">
    <location>
        <position position="80"/>
    </location>
</feature>
<evidence type="ECO:0000313" key="2">
    <source>
        <dbReference type="EMBL" id="TEA41460.1"/>
    </source>
</evidence>
<reference evidence="2 3" key="1">
    <citation type="journal article" date="2018" name="Genomics">
        <title>Molecular footprints of inshore aquatic adaptation in Indo-Pacific humpback dolphin (Sousa chinensis).</title>
        <authorList>
            <person name="Ming Y."/>
            <person name="Jian J."/>
            <person name="Yu F."/>
            <person name="Yu X."/>
            <person name="Wang J."/>
            <person name="Liu W."/>
        </authorList>
    </citation>
    <scope>NUCLEOTIDE SEQUENCE [LARGE SCALE GENOMIC DNA]</scope>
    <source>
        <strain evidence="2">MY-2018</strain>
        <tissue evidence="2">Skin</tissue>
    </source>
</reference>
<dbReference type="EMBL" id="QWLN02001278">
    <property type="protein sequence ID" value="TEA41460.1"/>
    <property type="molecule type" value="Genomic_DNA"/>
</dbReference>
<dbReference type="GO" id="GO:0019068">
    <property type="term" value="P:virion assembly"/>
    <property type="evidence" value="ECO:0007669"/>
    <property type="project" value="InterPro"/>
</dbReference>
<dbReference type="Pfam" id="PF02093">
    <property type="entry name" value="Gag_p30"/>
    <property type="match status" value="1"/>
</dbReference>
<dbReference type="InterPro" id="IPR003036">
    <property type="entry name" value="Gag_P30"/>
</dbReference>
<keyword evidence="3" id="KW-1185">Reference proteome</keyword>
<gene>
    <name evidence="2" type="ORF">DBR06_SOUSAS34110016</name>
</gene>
<dbReference type="Proteomes" id="UP000295264">
    <property type="component" value="Unassembled WGS sequence"/>
</dbReference>